<evidence type="ECO:0000256" key="2">
    <source>
        <dbReference type="ARBA" id="ARBA00022723"/>
    </source>
</evidence>
<organism evidence="8 9">
    <name type="scientific">Cyclotella cryptica</name>
    <dbReference type="NCBI Taxonomy" id="29204"/>
    <lineage>
        <taxon>Eukaryota</taxon>
        <taxon>Sar</taxon>
        <taxon>Stramenopiles</taxon>
        <taxon>Ochrophyta</taxon>
        <taxon>Bacillariophyta</taxon>
        <taxon>Coscinodiscophyceae</taxon>
        <taxon>Thalassiosirophycidae</taxon>
        <taxon>Stephanodiscales</taxon>
        <taxon>Stephanodiscaceae</taxon>
        <taxon>Cyclotella</taxon>
    </lineage>
</organism>
<sequence length="453" mass="50769">MRQRLLPIVACLLHFQTASGQQSIERSIAIMNQSGRRVDVHWVPPYKGEMILQSKPDILNGASLNLNSYVGHTFQVRELPGKVSGVCAGENQQCRIEHFTVNANENQVIFIRPDMEIEHSDTKTIAEKSATKLLESCRSNAKSQLLQSSPANLDATTILEQLSTCVQNGIAQEIEKANDEIKFQSDIRVDMADLLEEYTCADETLNTTEAKSTVAWKGHTVHVLLDRPAAKIHFVENFITEEECAAVQEDVKDRLSDATVADGAGGSELDESRKAKQAGIEVDWEEEENGDLIARLSRRVYEYTNHVLPMFDIDEEGQEDLMSIQYFGRGRGDEAPDRYRPHCDGDCDGFKFKEGERMATMVMYCDVPTVGGATNFMNAGIHIKPKKYAATFFSYINPDTMIMDDGLTQHSGCPVVEGEKRIVTQWIRLGVDEENPWDSFNTLGVKYSDVEKQ</sequence>
<dbReference type="InterPro" id="IPR037140">
    <property type="entry name" value="VHL_beta_dom_sf"/>
</dbReference>
<dbReference type="InterPro" id="IPR044862">
    <property type="entry name" value="Pro_4_hyd_alph_FE2OG_OXY"/>
</dbReference>
<evidence type="ECO:0000259" key="7">
    <source>
        <dbReference type="SMART" id="SM00702"/>
    </source>
</evidence>
<evidence type="ECO:0000256" key="3">
    <source>
        <dbReference type="ARBA" id="ARBA00022964"/>
    </source>
</evidence>
<keyword evidence="5" id="KW-0408">Iron</keyword>
<dbReference type="Gene3D" id="2.60.120.620">
    <property type="entry name" value="q2cbj1_9rhob like domain"/>
    <property type="match status" value="1"/>
</dbReference>
<evidence type="ECO:0000256" key="1">
    <source>
        <dbReference type="ARBA" id="ARBA00001961"/>
    </source>
</evidence>
<dbReference type="InterPro" id="IPR006620">
    <property type="entry name" value="Pro_4_hyd_alph"/>
</dbReference>
<evidence type="ECO:0000256" key="6">
    <source>
        <dbReference type="SAM" id="SignalP"/>
    </source>
</evidence>
<keyword evidence="2" id="KW-0479">Metal-binding</keyword>
<dbReference type="PANTHER" id="PTHR10869">
    <property type="entry name" value="PROLYL 4-HYDROXYLASE ALPHA SUBUNIT"/>
    <property type="match status" value="1"/>
</dbReference>
<dbReference type="SMART" id="SM00702">
    <property type="entry name" value="P4Hc"/>
    <property type="match status" value="1"/>
</dbReference>
<dbReference type="GO" id="GO:0046872">
    <property type="term" value="F:metal ion binding"/>
    <property type="evidence" value="ECO:0007669"/>
    <property type="project" value="UniProtKB-KW"/>
</dbReference>
<feature type="domain" description="Prolyl 4-hydroxylase alpha subunit" evidence="7">
    <location>
        <begin position="230"/>
        <end position="428"/>
    </location>
</feature>
<comment type="cofactor">
    <cofactor evidence="1">
        <name>L-ascorbate</name>
        <dbReference type="ChEBI" id="CHEBI:38290"/>
    </cofactor>
</comment>
<evidence type="ECO:0000313" key="9">
    <source>
        <dbReference type="Proteomes" id="UP001516023"/>
    </source>
</evidence>
<keyword evidence="4" id="KW-0560">Oxidoreductase</keyword>
<dbReference type="Proteomes" id="UP001516023">
    <property type="component" value="Unassembled WGS sequence"/>
</dbReference>
<dbReference type="FunFam" id="2.60.120.620:FF:000075">
    <property type="entry name" value="Predicted protein"/>
    <property type="match status" value="1"/>
</dbReference>
<keyword evidence="9" id="KW-1185">Reference proteome</keyword>
<evidence type="ECO:0000256" key="5">
    <source>
        <dbReference type="ARBA" id="ARBA00023004"/>
    </source>
</evidence>
<name>A0ABD3PVQ3_9STRA</name>
<feature type="signal peptide" evidence="6">
    <location>
        <begin position="1"/>
        <end position="20"/>
    </location>
</feature>
<proteinExistence type="predicted"/>
<reference evidence="8 9" key="1">
    <citation type="journal article" date="2020" name="G3 (Bethesda)">
        <title>Improved Reference Genome for Cyclotella cryptica CCMP332, a Model for Cell Wall Morphogenesis, Salinity Adaptation, and Lipid Production in Diatoms (Bacillariophyta).</title>
        <authorList>
            <person name="Roberts W.R."/>
            <person name="Downey K.M."/>
            <person name="Ruck E.C."/>
            <person name="Traller J.C."/>
            <person name="Alverson A.J."/>
        </authorList>
    </citation>
    <scope>NUCLEOTIDE SEQUENCE [LARGE SCALE GENOMIC DNA]</scope>
    <source>
        <strain evidence="8 9">CCMP332</strain>
    </source>
</reference>
<dbReference type="AlphaFoldDB" id="A0ABD3PVQ3"/>
<evidence type="ECO:0000256" key="4">
    <source>
        <dbReference type="ARBA" id="ARBA00023002"/>
    </source>
</evidence>
<comment type="caution">
    <text evidence="8">The sequence shown here is derived from an EMBL/GenBank/DDBJ whole genome shotgun (WGS) entry which is preliminary data.</text>
</comment>
<feature type="chain" id="PRO_5044768776" description="Prolyl 4-hydroxylase alpha subunit domain-containing protein" evidence="6">
    <location>
        <begin position="21"/>
        <end position="453"/>
    </location>
</feature>
<accession>A0ABD3PVQ3</accession>
<evidence type="ECO:0000313" key="8">
    <source>
        <dbReference type="EMBL" id="KAL3791431.1"/>
    </source>
</evidence>
<keyword evidence="6" id="KW-0732">Signal</keyword>
<gene>
    <name evidence="8" type="ORF">HJC23_011487</name>
</gene>
<dbReference type="GO" id="GO:0051213">
    <property type="term" value="F:dioxygenase activity"/>
    <property type="evidence" value="ECO:0007669"/>
    <property type="project" value="UniProtKB-KW"/>
</dbReference>
<dbReference type="Pfam" id="PF13640">
    <property type="entry name" value="2OG-FeII_Oxy_3"/>
    <property type="match status" value="1"/>
</dbReference>
<dbReference type="PANTHER" id="PTHR10869:SF226">
    <property type="entry name" value="PROLYL 4-HYDROXYLASE ALPHA SUBUNIT DOMAIN-CONTAINING PROTEIN"/>
    <property type="match status" value="1"/>
</dbReference>
<dbReference type="EMBL" id="JABMIG020000114">
    <property type="protein sequence ID" value="KAL3791431.1"/>
    <property type="molecule type" value="Genomic_DNA"/>
</dbReference>
<keyword evidence="3" id="KW-0223">Dioxygenase</keyword>
<protein>
    <recommendedName>
        <fullName evidence="7">Prolyl 4-hydroxylase alpha subunit domain-containing protein</fullName>
    </recommendedName>
</protein>
<dbReference type="Gene3D" id="2.60.40.780">
    <property type="entry name" value="von Hippel-Lindau disease tumour suppressor, beta domain"/>
    <property type="match status" value="1"/>
</dbReference>
<dbReference type="InterPro" id="IPR045054">
    <property type="entry name" value="P4HA-like"/>
</dbReference>